<comment type="caution">
    <text evidence="3">The sequence shown here is derived from an EMBL/GenBank/DDBJ whole genome shotgun (WGS) entry which is preliminary data.</text>
</comment>
<dbReference type="SUPFAM" id="SSF52266">
    <property type="entry name" value="SGNH hydrolase"/>
    <property type="match status" value="1"/>
</dbReference>
<evidence type="ECO:0000256" key="1">
    <source>
        <dbReference type="SAM" id="SignalP"/>
    </source>
</evidence>
<evidence type="ECO:0000313" key="4">
    <source>
        <dbReference type="Proteomes" id="UP000720189"/>
    </source>
</evidence>
<feature type="chain" id="PRO_5040425835" evidence="1">
    <location>
        <begin position="19"/>
        <end position="283"/>
    </location>
</feature>
<proteinExistence type="predicted"/>
<reference evidence="3" key="1">
    <citation type="journal article" date="2021" name="Nat. Commun.">
        <title>Genetic determinants of endophytism in the Arabidopsis root mycobiome.</title>
        <authorList>
            <person name="Mesny F."/>
            <person name="Miyauchi S."/>
            <person name="Thiergart T."/>
            <person name="Pickel B."/>
            <person name="Atanasova L."/>
            <person name="Karlsson M."/>
            <person name="Huettel B."/>
            <person name="Barry K.W."/>
            <person name="Haridas S."/>
            <person name="Chen C."/>
            <person name="Bauer D."/>
            <person name="Andreopoulos W."/>
            <person name="Pangilinan J."/>
            <person name="LaButti K."/>
            <person name="Riley R."/>
            <person name="Lipzen A."/>
            <person name="Clum A."/>
            <person name="Drula E."/>
            <person name="Henrissat B."/>
            <person name="Kohler A."/>
            <person name="Grigoriev I.V."/>
            <person name="Martin F.M."/>
            <person name="Hacquard S."/>
        </authorList>
    </citation>
    <scope>NUCLEOTIDE SEQUENCE</scope>
    <source>
        <strain evidence="3">MPI-CAGE-AT-0023</strain>
    </source>
</reference>
<evidence type="ECO:0000313" key="3">
    <source>
        <dbReference type="EMBL" id="KAH7243539.1"/>
    </source>
</evidence>
<dbReference type="EMBL" id="JAGMUX010000012">
    <property type="protein sequence ID" value="KAH7243539.1"/>
    <property type="molecule type" value="Genomic_DNA"/>
</dbReference>
<gene>
    <name evidence="3" type="ORF">BKA55DRAFT_692707</name>
</gene>
<organism evidence="3 4">
    <name type="scientific">Fusarium redolens</name>
    <dbReference type="NCBI Taxonomy" id="48865"/>
    <lineage>
        <taxon>Eukaryota</taxon>
        <taxon>Fungi</taxon>
        <taxon>Dikarya</taxon>
        <taxon>Ascomycota</taxon>
        <taxon>Pezizomycotina</taxon>
        <taxon>Sordariomycetes</taxon>
        <taxon>Hypocreomycetidae</taxon>
        <taxon>Hypocreales</taxon>
        <taxon>Nectriaceae</taxon>
        <taxon>Fusarium</taxon>
        <taxon>Fusarium redolens species complex</taxon>
    </lineage>
</organism>
<evidence type="ECO:0000259" key="2">
    <source>
        <dbReference type="Pfam" id="PF13472"/>
    </source>
</evidence>
<dbReference type="GO" id="GO:0004622">
    <property type="term" value="F:phosphatidylcholine lysophospholipase activity"/>
    <property type="evidence" value="ECO:0007669"/>
    <property type="project" value="TreeGrafter"/>
</dbReference>
<feature type="signal peptide" evidence="1">
    <location>
        <begin position="1"/>
        <end position="18"/>
    </location>
</feature>
<keyword evidence="4" id="KW-1185">Reference proteome</keyword>
<dbReference type="InterPro" id="IPR051532">
    <property type="entry name" value="Ester_Hydrolysis_Enzymes"/>
</dbReference>
<dbReference type="RefSeq" id="XP_046047032.1">
    <property type="nucleotide sequence ID" value="XM_046199818.1"/>
</dbReference>
<accession>A0A9P9K865</accession>
<protein>
    <submittedName>
        <fullName evidence="3">SGNH hydrolase-type esterase domain-containing protein</fullName>
    </submittedName>
</protein>
<dbReference type="InterPro" id="IPR013830">
    <property type="entry name" value="SGNH_hydro"/>
</dbReference>
<dbReference type="PANTHER" id="PTHR30383">
    <property type="entry name" value="THIOESTERASE 1/PROTEASE 1/LYSOPHOSPHOLIPASE L1"/>
    <property type="match status" value="1"/>
</dbReference>
<name>A0A9P9K865_FUSRE</name>
<dbReference type="GeneID" id="70229772"/>
<dbReference type="OrthoDB" id="2119228at2759"/>
<dbReference type="Gene3D" id="3.40.50.1110">
    <property type="entry name" value="SGNH hydrolase"/>
    <property type="match status" value="1"/>
</dbReference>
<dbReference type="CDD" id="cd01833">
    <property type="entry name" value="XynB_like"/>
    <property type="match status" value="1"/>
</dbReference>
<dbReference type="Pfam" id="PF13472">
    <property type="entry name" value="Lipase_GDSL_2"/>
    <property type="match status" value="1"/>
</dbReference>
<feature type="domain" description="SGNH hydrolase-type esterase" evidence="2">
    <location>
        <begin position="75"/>
        <end position="260"/>
    </location>
</feature>
<dbReference type="InterPro" id="IPR036514">
    <property type="entry name" value="SGNH_hydro_sf"/>
</dbReference>
<sequence length="283" mass="31526">MYFFQKLALLLLSATALAGVIPYHISKDFANPKSGASAHKTPEIHAHEGGDFLSFQGTHPGKVVQGGVELRILSVGDSITVGFGKGTDGNGYRKRLEEDLRNEVVWVGTEKTKGDMKDGHFAAWSGKTIKYINDHIDPSLEQRPNLILIHAGTNDMNSDHRISTAGNLPEEAANRLKSIVEKMISKCPDATIIMGMITDVCDNKRYHFQKERTKIYRGHIAELAAELNANGPHVLAADFGPFDDRLLSDCVHPTQKGYQVMGDWWYDFIHQIPEGWIKDPQLY</sequence>
<keyword evidence="3" id="KW-0378">Hydrolase</keyword>
<keyword evidence="1" id="KW-0732">Signal</keyword>
<dbReference type="AlphaFoldDB" id="A0A9P9K865"/>
<dbReference type="PANTHER" id="PTHR30383:SF5">
    <property type="entry name" value="SGNH HYDROLASE-TYPE ESTERASE DOMAIN-CONTAINING PROTEIN"/>
    <property type="match status" value="1"/>
</dbReference>
<dbReference type="Proteomes" id="UP000720189">
    <property type="component" value="Unassembled WGS sequence"/>
</dbReference>